<proteinExistence type="predicted"/>
<evidence type="ECO:0000313" key="3">
    <source>
        <dbReference type="Proteomes" id="UP000507470"/>
    </source>
</evidence>
<evidence type="ECO:0000313" key="2">
    <source>
        <dbReference type="EMBL" id="CAC5383675.1"/>
    </source>
</evidence>
<feature type="compositionally biased region" description="Pro residues" evidence="1">
    <location>
        <begin position="510"/>
        <end position="526"/>
    </location>
</feature>
<evidence type="ECO:0000256" key="1">
    <source>
        <dbReference type="SAM" id="MobiDB-lite"/>
    </source>
</evidence>
<reference evidence="2 3" key="1">
    <citation type="submission" date="2020-06" db="EMBL/GenBank/DDBJ databases">
        <authorList>
            <person name="Li R."/>
            <person name="Bekaert M."/>
        </authorList>
    </citation>
    <scope>NUCLEOTIDE SEQUENCE [LARGE SCALE GENOMIC DNA]</scope>
    <source>
        <strain evidence="3">wild</strain>
    </source>
</reference>
<sequence length="632" mass="70569">MIKSYLRGEQTNWDMNLGCLAGAYRASPNESTCLTPNILMLGRKVRLPYELLHKGHPLDPNEADTSWGNHALKIKERMQRANCVARKHLEVNCKRRKDYYDNKTNLYEYKVSDKMSSQIRMTKRGLAYRCLRCPPTEEAHVAEKTCMEAHIFKRHLALEVAPFFYPLYVSGESLKALHKHVDTLMPHVNQRNLCITENRFRGDSEYLFASSLPHVFNAVQDFPDYEVLPALDSQRHWASKVRARPLATPVGATDLPFNHPKQTQVPVRAVALQATRPIQTQAPVSAASPLSTHHVQTKAPVRVAALPATHPYPTGSSYHVAVATPQPSLQSRLGPPVCVGAASLRRLAIPVSPAVPSSIVDVPAATVRPAANQVMPLKSSSPMDDLYDFFMPDVTMTSTADHSTTISSAISHYLPLETPTASTSLSPVTSANLYSTVPTTTTRTYQESSMRPETPMSTTCTSNPDQDPYSPEISPSVQYIFHQDLIQDEDVEYILPQILGSEAPQTSTPKPQPVVQTPPPSFAQPPTPKLNQQILTALSTFTTTQELLLKEIAHNTKSIQTLSTDIAYLRGQVRQFERVQGRQQTILDRLSNLSNRPFKPIRRKPYLNRPKPQQRQPKVKSVVEKKDDSKVN</sequence>
<organism evidence="2 3">
    <name type="scientific">Mytilus coruscus</name>
    <name type="common">Sea mussel</name>
    <dbReference type="NCBI Taxonomy" id="42192"/>
    <lineage>
        <taxon>Eukaryota</taxon>
        <taxon>Metazoa</taxon>
        <taxon>Spiralia</taxon>
        <taxon>Lophotrochozoa</taxon>
        <taxon>Mollusca</taxon>
        <taxon>Bivalvia</taxon>
        <taxon>Autobranchia</taxon>
        <taxon>Pteriomorphia</taxon>
        <taxon>Mytilida</taxon>
        <taxon>Mytiloidea</taxon>
        <taxon>Mytilidae</taxon>
        <taxon>Mytilinae</taxon>
        <taxon>Mytilus</taxon>
    </lineage>
</organism>
<dbReference type="Proteomes" id="UP000507470">
    <property type="component" value="Unassembled WGS sequence"/>
</dbReference>
<feature type="compositionally biased region" description="Polar residues" evidence="1">
    <location>
        <begin position="445"/>
        <end position="465"/>
    </location>
</feature>
<feature type="compositionally biased region" description="Basic and acidic residues" evidence="1">
    <location>
        <begin position="621"/>
        <end position="632"/>
    </location>
</feature>
<gene>
    <name evidence="2" type="ORF">MCOR_19396</name>
</gene>
<accession>A0A6J8BIB5</accession>
<protein>
    <submittedName>
        <fullName evidence="2">Uncharacterized protein</fullName>
    </submittedName>
</protein>
<name>A0A6J8BIB5_MYTCO</name>
<feature type="region of interest" description="Disordered" evidence="1">
    <location>
        <begin position="502"/>
        <end position="526"/>
    </location>
</feature>
<feature type="region of interest" description="Disordered" evidence="1">
    <location>
        <begin position="441"/>
        <end position="468"/>
    </location>
</feature>
<dbReference type="AlphaFoldDB" id="A0A6J8BIB5"/>
<keyword evidence="3" id="KW-1185">Reference proteome</keyword>
<dbReference type="EMBL" id="CACVKT020003421">
    <property type="protein sequence ID" value="CAC5383675.1"/>
    <property type="molecule type" value="Genomic_DNA"/>
</dbReference>
<feature type="region of interest" description="Disordered" evidence="1">
    <location>
        <begin position="591"/>
        <end position="632"/>
    </location>
</feature>